<evidence type="ECO:0000313" key="2">
    <source>
        <dbReference type="EMBL" id="POP51212.1"/>
    </source>
</evidence>
<gene>
    <name evidence="2" type="ORF">C0068_17990</name>
</gene>
<proteinExistence type="predicted"/>
<dbReference type="AlphaFoldDB" id="A0A2S4HB45"/>
<evidence type="ECO:0000256" key="1">
    <source>
        <dbReference type="SAM" id="SignalP"/>
    </source>
</evidence>
<feature type="signal peptide" evidence="1">
    <location>
        <begin position="1"/>
        <end position="29"/>
    </location>
</feature>
<organism evidence="2 3">
    <name type="scientific">Zhongshania marina</name>
    <dbReference type="NCBI Taxonomy" id="2304603"/>
    <lineage>
        <taxon>Bacteria</taxon>
        <taxon>Pseudomonadati</taxon>
        <taxon>Pseudomonadota</taxon>
        <taxon>Gammaproteobacteria</taxon>
        <taxon>Cellvibrionales</taxon>
        <taxon>Spongiibacteraceae</taxon>
        <taxon>Zhongshania</taxon>
    </lineage>
</organism>
<feature type="chain" id="PRO_5015516642" evidence="1">
    <location>
        <begin position="30"/>
        <end position="141"/>
    </location>
</feature>
<keyword evidence="1" id="KW-0732">Signal</keyword>
<accession>A0A2S4HB45</accession>
<sequence length="141" mass="14493">MKLNRIISKPLVAAALLMSMPLLSTKVFAQAELANLLSLSDGPGAVLYAPISNLGLLPRSIENGGAFFNAGSDILLSGRNPLDIVISLGGPLKGQLVPILDVLMNDPLSTGDFILGGGTIISEGLTIIPAIPLLNSPLLGL</sequence>
<dbReference type="OrthoDB" id="5739341at2"/>
<dbReference type="Proteomes" id="UP000237222">
    <property type="component" value="Unassembled WGS sequence"/>
</dbReference>
<evidence type="ECO:0000313" key="3">
    <source>
        <dbReference type="Proteomes" id="UP000237222"/>
    </source>
</evidence>
<reference evidence="2" key="1">
    <citation type="submission" date="2018-01" db="EMBL/GenBank/DDBJ databases">
        <authorList>
            <person name="Yu X.-D."/>
        </authorList>
    </citation>
    <scope>NUCLEOTIDE SEQUENCE</scope>
    <source>
        <strain evidence="2">ZX-21</strain>
    </source>
</reference>
<dbReference type="RefSeq" id="WP_103685858.1">
    <property type="nucleotide sequence ID" value="NZ_PQGG01000042.1"/>
</dbReference>
<dbReference type="EMBL" id="PQGG01000042">
    <property type="protein sequence ID" value="POP51212.1"/>
    <property type="molecule type" value="Genomic_DNA"/>
</dbReference>
<comment type="caution">
    <text evidence="2">The sequence shown here is derived from an EMBL/GenBank/DDBJ whole genome shotgun (WGS) entry which is preliminary data.</text>
</comment>
<protein>
    <submittedName>
        <fullName evidence="2">Uncharacterized protein</fullName>
    </submittedName>
</protein>
<name>A0A2S4HB45_9GAMM</name>